<sequence>MPAAPVWSVLFFFMIFLLGLDSQFVGMEGFMTAVVDRMPHVFMKGHNRHYLLLVKCAVCYLCGLFLIADNGLYVFQIFDFYSASGVVLLLFSFVESICIGWIYGTDRFNADIKQMIGYKAGKWMEICWTFVTPLLTLGCFLFYVAELSPLKMGDYEFPTWATVLGWCMTLSSLLVVPVYIIYSAWKS</sequence>
<evidence type="ECO:0000313" key="9">
    <source>
        <dbReference type="EMBL" id="CAD7236842.1"/>
    </source>
</evidence>
<proteinExistence type="inferred from homology"/>
<dbReference type="InterPro" id="IPR000175">
    <property type="entry name" value="Na/ntran_symport"/>
</dbReference>
<keyword evidence="8" id="KW-0915">Sodium</keyword>
<keyword evidence="5" id="KW-0769">Symport</keyword>
<dbReference type="PRINTS" id="PR00176">
    <property type="entry name" value="NANEUSMPORT"/>
</dbReference>
<keyword evidence="3" id="KW-0813">Transport</keyword>
<gene>
    <name evidence="9" type="ORF">CTOB1V02_LOCUS14657</name>
</gene>
<evidence type="ECO:0000256" key="3">
    <source>
        <dbReference type="ARBA" id="ARBA00022448"/>
    </source>
</evidence>
<dbReference type="SUPFAM" id="SSF161070">
    <property type="entry name" value="SNF-like"/>
    <property type="match status" value="1"/>
</dbReference>
<keyword evidence="4" id="KW-0812">Transmembrane</keyword>
<keyword evidence="7" id="KW-0472">Membrane</keyword>
<evidence type="ECO:0000256" key="6">
    <source>
        <dbReference type="ARBA" id="ARBA00022989"/>
    </source>
</evidence>
<protein>
    <submittedName>
        <fullName evidence="9">Uncharacterized protein</fullName>
    </submittedName>
</protein>
<evidence type="ECO:0000256" key="4">
    <source>
        <dbReference type="ARBA" id="ARBA00022692"/>
    </source>
</evidence>
<accession>A0A7R8WTA7</accession>
<evidence type="ECO:0000256" key="8">
    <source>
        <dbReference type="PIRSR" id="PIRSR600175-1"/>
    </source>
</evidence>
<dbReference type="InterPro" id="IPR037272">
    <property type="entry name" value="SNS_sf"/>
</dbReference>
<feature type="binding site" evidence="8">
    <location>
        <position position="22"/>
    </location>
    <ligand>
        <name>Na(+)</name>
        <dbReference type="ChEBI" id="CHEBI:29101"/>
        <label>1</label>
    </ligand>
</feature>
<dbReference type="EMBL" id="OB682311">
    <property type="protein sequence ID" value="CAD7236842.1"/>
    <property type="molecule type" value="Genomic_DNA"/>
</dbReference>
<dbReference type="GO" id="GO:0006865">
    <property type="term" value="P:amino acid transport"/>
    <property type="evidence" value="ECO:0007669"/>
    <property type="project" value="TreeGrafter"/>
</dbReference>
<keyword evidence="8" id="KW-0479">Metal-binding</keyword>
<dbReference type="PANTHER" id="PTHR11616:SF309">
    <property type="entry name" value="TRANSPORTER"/>
    <property type="match status" value="1"/>
</dbReference>
<evidence type="ECO:0000256" key="2">
    <source>
        <dbReference type="ARBA" id="ARBA00006459"/>
    </source>
</evidence>
<evidence type="ECO:0000256" key="7">
    <source>
        <dbReference type="ARBA" id="ARBA00023136"/>
    </source>
</evidence>
<comment type="subcellular location">
    <subcellularLocation>
        <location evidence="1">Membrane</location>
        <topology evidence="1">Multi-pass membrane protein</topology>
    </subcellularLocation>
</comment>
<name>A0A7R8WTA7_9CRUS</name>
<dbReference type="AlphaFoldDB" id="A0A7R8WTA7"/>
<evidence type="ECO:0000256" key="1">
    <source>
        <dbReference type="ARBA" id="ARBA00004141"/>
    </source>
</evidence>
<evidence type="ECO:0000256" key="5">
    <source>
        <dbReference type="ARBA" id="ARBA00022847"/>
    </source>
</evidence>
<organism evidence="9">
    <name type="scientific">Cyprideis torosa</name>
    <dbReference type="NCBI Taxonomy" id="163714"/>
    <lineage>
        <taxon>Eukaryota</taxon>
        <taxon>Metazoa</taxon>
        <taxon>Ecdysozoa</taxon>
        <taxon>Arthropoda</taxon>
        <taxon>Crustacea</taxon>
        <taxon>Oligostraca</taxon>
        <taxon>Ostracoda</taxon>
        <taxon>Podocopa</taxon>
        <taxon>Podocopida</taxon>
        <taxon>Cytherocopina</taxon>
        <taxon>Cytheroidea</taxon>
        <taxon>Cytherideidae</taxon>
        <taxon>Cyprideis</taxon>
    </lineage>
</organism>
<dbReference type="GO" id="GO:0015293">
    <property type="term" value="F:symporter activity"/>
    <property type="evidence" value="ECO:0007669"/>
    <property type="project" value="UniProtKB-KW"/>
</dbReference>
<dbReference type="PANTHER" id="PTHR11616">
    <property type="entry name" value="SODIUM/CHLORIDE DEPENDENT TRANSPORTER"/>
    <property type="match status" value="1"/>
</dbReference>
<keyword evidence="6" id="KW-1133">Transmembrane helix</keyword>
<dbReference type="GO" id="GO:0046872">
    <property type="term" value="F:metal ion binding"/>
    <property type="evidence" value="ECO:0007669"/>
    <property type="project" value="UniProtKB-KW"/>
</dbReference>
<dbReference type="PROSITE" id="PS50267">
    <property type="entry name" value="NA_NEUROTRAN_SYMP_3"/>
    <property type="match status" value="1"/>
</dbReference>
<dbReference type="Pfam" id="PF00209">
    <property type="entry name" value="SNF"/>
    <property type="match status" value="1"/>
</dbReference>
<feature type="binding site" evidence="8">
    <location>
        <position position="21"/>
    </location>
    <ligand>
        <name>Na(+)</name>
        <dbReference type="ChEBI" id="CHEBI:29101"/>
        <label>1</label>
    </ligand>
</feature>
<feature type="binding site" evidence="8">
    <location>
        <position position="18"/>
    </location>
    <ligand>
        <name>Na(+)</name>
        <dbReference type="ChEBI" id="CHEBI:29101"/>
        <label>1</label>
    </ligand>
</feature>
<feature type="non-terminal residue" evidence="9">
    <location>
        <position position="1"/>
    </location>
</feature>
<dbReference type="GO" id="GO:0005886">
    <property type="term" value="C:plasma membrane"/>
    <property type="evidence" value="ECO:0007669"/>
    <property type="project" value="TreeGrafter"/>
</dbReference>
<reference evidence="9" key="1">
    <citation type="submission" date="2020-11" db="EMBL/GenBank/DDBJ databases">
        <authorList>
            <person name="Tran Van P."/>
        </authorList>
    </citation>
    <scope>NUCLEOTIDE SEQUENCE</scope>
</reference>
<dbReference type="OrthoDB" id="6581954at2759"/>
<comment type="similarity">
    <text evidence="2">Belongs to the sodium:neurotransmitter symporter (SNF) (TC 2.A.22) family.</text>
</comment>
<dbReference type="GO" id="GO:0035725">
    <property type="term" value="P:sodium ion transmembrane transport"/>
    <property type="evidence" value="ECO:0007669"/>
    <property type="project" value="TreeGrafter"/>
</dbReference>